<name>A0AB34JYE2_PRYPA</name>
<dbReference type="Proteomes" id="UP001515480">
    <property type="component" value="Unassembled WGS sequence"/>
</dbReference>
<comment type="caution">
    <text evidence="2">The sequence shown here is derived from an EMBL/GenBank/DDBJ whole genome shotgun (WGS) entry which is preliminary data.</text>
</comment>
<dbReference type="AlphaFoldDB" id="A0AB34JYE2"/>
<sequence length="219" mass="22691">MPPPSLQEDIARLLVLAAEAEGATETDGANGVEHAFTDGPADEEAAPLHQHGGDSFSNSHHAHASTPSYEADDDGAPSAMPRRDYGQENASCFGLRPTRSAVARCGWAVIAIIALSSAVSLPYALASARSGRHPQRPVPPSPPSALKLDATSSGKGRSSHGNERADATTRAKPPRAHGHEAPASNGLRMLTERFGARGEPVGSREGAGRSRGDLLGVQS</sequence>
<organism evidence="2 3">
    <name type="scientific">Prymnesium parvum</name>
    <name type="common">Toxic golden alga</name>
    <dbReference type="NCBI Taxonomy" id="97485"/>
    <lineage>
        <taxon>Eukaryota</taxon>
        <taxon>Haptista</taxon>
        <taxon>Haptophyta</taxon>
        <taxon>Prymnesiophyceae</taxon>
        <taxon>Prymnesiales</taxon>
        <taxon>Prymnesiaceae</taxon>
        <taxon>Prymnesium</taxon>
    </lineage>
</organism>
<evidence type="ECO:0000313" key="3">
    <source>
        <dbReference type="Proteomes" id="UP001515480"/>
    </source>
</evidence>
<evidence type="ECO:0000256" key="1">
    <source>
        <dbReference type="SAM" id="MobiDB-lite"/>
    </source>
</evidence>
<protein>
    <submittedName>
        <fullName evidence="2">Uncharacterized protein</fullName>
    </submittedName>
</protein>
<gene>
    <name evidence="2" type="ORF">AB1Y20_015440</name>
</gene>
<feature type="region of interest" description="Disordered" evidence="1">
    <location>
        <begin position="129"/>
        <end position="219"/>
    </location>
</feature>
<reference evidence="2 3" key="1">
    <citation type="journal article" date="2024" name="Science">
        <title>Giant polyketide synthase enzymes in the biosynthesis of giant marine polyether toxins.</title>
        <authorList>
            <person name="Fallon T.R."/>
            <person name="Shende V.V."/>
            <person name="Wierzbicki I.H."/>
            <person name="Pendleton A.L."/>
            <person name="Watervoot N.F."/>
            <person name="Auber R.P."/>
            <person name="Gonzalez D.J."/>
            <person name="Wisecaver J.H."/>
            <person name="Moore B.S."/>
        </authorList>
    </citation>
    <scope>NUCLEOTIDE SEQUENCE [LARGE SCALE GENOMIC DNA]</scope>
    <source>
        <strain evidence="2 3">12B1</strain>
    </source>
</reference>
<proteinExistence type="predicted"/>
<accession>A0AB34JYE2</accession>
<feature type="region of interest" description="Disordered" evidence="1">
    <location>
        <begin position="22"/>
        <end position="83"/>
    </location>
</feature>
<feature type="compositionally biased region" description="Basic and acidic residues" evidence="1">
    <location>
        <begin position="160"/>
        <end position="169"/>
    </location>
</feature>
<evidence type="ECO:0000313" key="2">
    <source>
        <dbReference type="EMBL" id="KAL1526744.1"/>
    </source>
</evidence>
<dbReference type="EMBL" id="JBGBPQ010000003">
    <property type="protein sequence ID" value="KAL1526744.1"/>
    <property type="molecule type" value="Genomic_DNA"/>
</dbReference>
<keyword evidence="3" id="KW-1185">Reference proteome</keyword>